<dbReference type="Proteomes" id="UP000662747">
    <property type="component" value="Chromosome"/>
</dbReference>
<proteinExistence type="predicted"/>
<gene>
    <name evidence="2" type="ORF">JY651_17175</name>
</gene>
<evidence type="ECO:0000313" key="2">
    <source>
        <dbReference type="EMBL" id="QSQ26555.1"/>
    </source>
</evidence>
<dbReference type="RefSeq" id="WP_206728100.1">
    <property type="nucleotide sequence ID" value="NZ_CP071090.1"/>
</dbReference>
<keyword evidence="3" id="KW-1185">Reference proteome</keyword>
<sequence>MPDALTACPCCGYATLDDRGHYDICAICFWEDDGQDNDDADTCWGGPNGVSLSEARLNFLTFGAAEHEGLPHVRAPGIRDRRLRVFAIEDGKALERAEALRDPT</sequence>
<evidence type="ECO:0000259" key="1">
    <source>
        <dbReference type="Pfam" id="PF14206"/>
    </source>
</evidence>
<organism evidence="2 3">
    <name type="scientific">Pyxidicoccus parkwayensis</name>
    <dbReference type="NCBI Taxonomy" id="2813578"/>
    <lineage>
        <taxon>Bacteria</taxon>
        <taxon>Pseudomonadati</taxon>
        <taxon>Myxococcota</taxon>
        <taxon>Myxococcia</taxon>
        <taxon>Myxococcales</taxon>
        <taxon>Cystobacterineae</taxon>
        <taxon>Myxococcaceae</taxon>
        <taxon>Pyxidicoccus</taxon>
    </lineage>
</organism>
<dbReference type="InterPro" id="IPR025983">
    <property type="entry name" value="Cys_rich_CPCC"/>
</dbReference>
<protein>
    <recommendedName>
        <fullName evidence="1">Cysteine-rich CPCC domain-containing protein</fullName>
    </recommendedName>
</protein>
<name>A0ABX7P7X3_9BACT</name>
<evidence type="ECO:0000313" key="3">
    <source>
        <dbReference type="Proteomes" id="UP000662747"/>
    </source>
</evidence>
<dbReference type="Pfam" id="PF14206">
    <property type="entry name" value="Cys_rich_CPCC"/>
    <property type="match status" value="1"/>
</dbReference>
<reference evidence="2 3" key="1">
    <citation type="submission" date="2021-02" db="EMBL/GenBank/DDBJ databases">
        <title>De Novo genome assembly of isolated myxobacteria.</title>
        <authorList>
            <person name="Stevens D.C."/>
        </authorList>
    </citation>
    <scope>NUCLEOTIDE SEQUENCE [LARGE SCALE GENOMIC DNA]</scope>
    <source>
        <strain evidence="3">SCPEA02</strain>
    </source>
</reference>
<dbReference type="EMBL" id="CP071090">
    <property type="protein sequence ID" value="QSQ26555.1"/>
    <property type="molecule type" value="Genomic_DNA"/>
</dbReference>
<feature type="domain" description="Cysteine-rich CPCC" evidence="1">
    <location>
        <begin position="7"/>
        <end position="76"/>
    </location>
</feature>
<accession>A0ABX7P7X3</accession>